<keyword evidence="1" id="KW-0732">Signal</keyword>
<dbReference type="AlphaFoldDB" id="A0A1A9S1G4"/>
<comment type="caution">
    <text evidence="2">The sequence shown here is derived from an EMBL/GenBank/DDBJ whole genome shotgun (WGS) entry which is preliminary data.</text>
</comment>
<evidence type="ECO:0000313" key="3">
    <source>
        <dbReference type="Proteomes" id="UP000077885"/>
    </source>
</evidence>
<dbReference type="Proteomes" id="UP000077885">
    <property type="component" value="Unassembled WGS sequence"/>
</dbReference>
<reference evidence="3" key="1">
    <citation type="submission" date="2016-05" db="EMBL/GenBank/DDBJ databases">
        <title>Draft genome of Corynebacterium afermentans subsp. afermentans LCDC 88199T.</title>
        <authorList>
            <person name="Bernier A.-M."/>
            <person name="Bernard K."/>
        </authorList>
    </citation>
    <scope>NUCLEOTIDE SEQUENCE [LARGE SCALE GENOMIC DNA]</scope>
    <source>
        <strain evidence="3">NML02-A-017</strain>
    </source>
</reference>
<name>A0A1A9S1G4_9NEIS</name>
<sequence length="89" mass="9511">MKTLFSMLAVCAASAACAAPNPQPEKPGQTEPLAVSAAPEVLAQFRQFCPDGTPVLFLNGDNPRYQYFQVACREVNGETAYGFGIGRGR</sequence>
<dbReference type="PROSITE" id="PS51257">
    <property type="entry name" value="PROKAR_LIPOPROTEIN"/>
    <property type="match status" value="1"/>
</dbReference>
<gene>
    <name evidence="2" type="ORF">A7P95_00630</name>
</gene>
<feature type="chain" id="PRO_5008396432" evidence="1">
    <location>
        <begin position="19"/>
        <end position="89"/>
    </location>
</feature>
<dbReference type="OrthoDB" id="9956631at2"/>
<accession>A0A1A9S1G4</accession>
<feature type="signal peptide" evidence="1">
    <location>
        <begin position="1"/>
        <end position="18"/>
    </location>
</feature>
<proteinExistence type="predicted"/>
<dbReference type="EMBL" id="LXSL01000011">
    <property type="protein sequence ID" value="OAM31045.1"/>
    <property type="molecule type" value="Genomic_DNA"/>
</dbReference>
<evidence type="ECO:0000256" key="1">
    <source>
        <dbReference type="SAM" id="SignalP"/>
    </source>
</evidence>
<organism evidence="2 3">
    <name type="scientific">Eikenella longinqua</name>
    <dbReference type="NCBI Taxonomy" id="1795827"/>
    <lineage>
        <taxon>Bacteria</taxon>
        <taxon>Pseudomonadati</taxon>
        <taxon>Pseudomonadota</taxon>
        <taxon>Betaproteobacteria</taxon>
        <taxon>Neisseriales</taxon>
        <taxon>Neisseriaceae</taxon>
        <taxon>Eikenella</taxon>
    </lineage>
</organism>
<keyword evidence="3" id="KW-1185">Reference proteome</keyword>
<dbReference type="RefSeq" id="WP_067589631.1">
    <property type="nucleotide sequence ID" value="NZ_LXSL01000011.1"/>
</dbReference>
<dbReference type="STRING" id="1795827.A7P95_00630"/>
<evidence type="ECO:0000313" key="2">
    <source>
        <dbReference type="EMBL" id="OAM31045.1"/>
    </source>
</evidence>
<protein>
    <submittedName>
        <fullName evidence="2">Uncharacterized protein</fullName>
    </submittedName>
</protein>